<comment type="similarity">
    <text evidence="1">Belongs to the CRISPR-associated Csm4 family.</text>
</comment>
<evidence type="ECO:0000256" key="3">
    <source>
        <dbReference type="ARBA" id="ARBA00022884"/>
    </source>
</evidence>
<evidence type="ECO:0000259" key="6">
    <source>
        <dbReference type="Pfam" id="PF17953"/>
    </source>
</evidence>
<dbReference type="GO" id="GO:0003723">
    <property type="term" value="F:RNA binding"/>
    <property type="evidence" value="ECO:0007669"/>
    <property type="project" value="UniProtKB-KW"/>
</dbReference>
<keyword evidence="8" id="KW-1185">Reference proteome</keyword>
<evidence type="ECO:0000256" key="2">
    <source>
        <dbReference type="ARBA" id="ARBA00016109"/>
    </source>
</evidence>
<dbReference type="AlphaFoldDB" id="A0A1H7CWF6"/>
<dbReference type="RefSeq" id="WP_092265853.1">
    <property type="nucleotide sequence ID" value="NZ_FNZA01000040.1"/>
</dbReference>
<feature type="region of interest" description="Disordered" evidence="5">
    <location>
        <begin position="176"/>
        <end position="195"/>
    </location>
</feature>
<dbReference type="InterPro" id="IPR005510">
    <property type="entry name" value="Csm4"/>
</dbReference>
<evidence type="ECO:0000256" key="1">
    <source>
        <dbReference type="ARBA" id="ARBA00005772"/>
    </source>
</evidence>
<dbReference type="STRING" id="856736.SAMN04488058_1403"/>
<proteinExistence type="inferred from homology"/>
<evidence type="ECO:0000313" key="7">
    <source>
        <dbReference type="EMBL" id="SEJ92897.1"/>
    </source>
</evidence>
<dbReference type="EMBL" id="FNZA01000040">
    <property type="protein sequence ID" value="SEJ92897.1"/>
    <property type="molecule type" value="Genomic_DNA"/>
</dbReference>
<dbReference type="GO" id="GO:0051607">
    <property type="term" value="P:defense response to virus"/>
    <property type="evidence" value="ECO:0007669"/>
    <property type="project" value="UniProtKB-KW"/>
</dbReference>
<organism evidence="7 8">
    <name type="scientific">Deinococcus reticulitermitis</name>
    <dbReference type="NCBI Taxonomy" id="856736"/>
    <lineage>
        <taxon>Bacteria</taxon>
        <taxon>Thermotogati</taxon>
        <taxon>Deinococcota</taxon>
        <taxon>Deinococci</taxon>
        <taxon>Deinococcales</taxon>
        <taxon>Deinococcaceae</taxon>
        <taxon>Deinococcus</taxon>
    </lineage>
</organism>
<name>A0A1H7CWF6_9DEIO</name>
<evidence type="ECO:0000313" key="8">
    <source>
        <dbReference type="Proteomes" id="UP000199223"/>
    </source>
</evidence>
<dbReference type="NCBIfam" id="TIGR01903">
    <property type="entry name" value="cas5_csm4"/>
    <property type="match status" value="1"/>
</dbReference>
<evidence type="ECO:0000256" key="4">
    <source>
        <dbReference type="ARBA" id="ARBA00023118"/>
    </source>
</evidence>
<gene>
    <name evidence="7" type="ORF">SAMN04488058_1403</name>
</gene>
<dbReference type="Proteomes" id="UP000199223">
    <property type="component" value="Unassembled WGS sequence"/>
</dbReference>
<reference evidence="8" key="1">
    <citation type="submission" date="2016-10" db="EMBL/GenBank/DDBJ databases">
        <authorList>
            <person name="Varghese N."/>
            <person name="Submissions S."/>
        </authorList>
    </citation>
    <scope>NUCLEOTIDE SEQUENCE [LARGE SCALE GENOMIC DNA]</scope>
    <source>
        <strain evidence="8">CGMCC 1.10218</strain>
    </source>
</reference>
<dbReference type="OrthoDB" id="7059961at2"/>
<feature type="domain" description="Csm4 C-terminal" evidence="6">
    <location>
        <begin position="272"/>
        <end position="355"/>
    </location>
</feature>
<keyword evidence="4" id="KW-0051">Antiviral defense</keyword>
<dbReference type="Pfam" id="PF17953">
    <property type="entry name" value="Csm4_C"/>
    <property type="match status" value="1"/>
</dbReference>
<keyword evidence="3" id="KW-0694">RNA-binding</keyword>
<accession>A0A1H7CWF6</accession>
<dbReference type="InterPro" id="IPR040932">
    <property type="entry name" value="Csm4_C"/>
</dbReference>
<evidence type="ECO:0000256" key="5">
    <source>
        <dbReference type="SAM" id="MobiDB-lite"/>
    </source>
</evidence>
<sequence>MGQHDLIVLTFRGALRGREQRPGYLPSDMLWGALYSADVRLQGAPLPTGNPYRVSSAFPFVGGDWLLPKPRVSAEEPEPAGRGSSLKKKAKGLNYVRLADFLTLARGQRLTDLDAALAAQRRALLPVGGAPLTLSDQALERALRPTKRTPDALARERYGAGVAELSGTEKLHLVRQARGRSVTGQTERQRNSQDRVTAATETFMTAGLAQPRVAFLLETTSPEQRTRLMAALRLLADSGLGGLRTQGSGQFEFELRPVPAELGRRLRSEGPQILLGLTRPSPEEARAIDEAEGSRYGLIRRDGFLDGTGQERQDVWMLTEGSLVPGPLAGTLTDVAPPNFSHPVWRSGLALSVGVSA</sequence>
<protein>
    <recommendedName>
        <fullName evidence="2">CRISPR system Cms protein Csm4</fullName>
    </recommendedName>
</protein>